<evidence type="ECO:0000256" key="4">
    <source>
        <dbReference type="ARBA" id="ARBA00022900"/>
    </source>
</evidence>
<organism evidence="10 11">
    <name type="scientific">Spodoptera exigua</name>
    <name type="common">Beet armyworm</name>
    <name type="synonym">Noctua fulgens</name>
    <dbReference type="NCBI Taxonomy" id="7107"/>
    <lineage>
        <taxon>Eukaryota</taxon>
        <taxon>Metazoa</taxon>
        <taxon>Ecdysozoa</taxon>
        <taxon>Arthropoda</taxon>
        <taxon>Hexapoda</taxon>
        <taxon>Insecta</taxon>
        <taxon>Pterygota</taxon>
        <taxon>Neoptera</taxon>
        <taxon>Endopterygota</taxon>
        <taxon>Lepidoptera</taxon>
        <taxon>Glossata</taxon>
        <taxon>Ditrysia</taxon>
        <taxon>Noctuoidea</taxon>
        <taxon>Noctuidae</taxon>
        <taxon>Amphipyrinae</taxon>
        <taxon>Spodoptera</taxon>
    </lineage>
</organism>
<dbReference type="GO" id="GO:0004867">
    <property type="term" value="F:serine-type endopeptidase inhibitor activity"/>
    <property type="evidence" value="ECO:0007669"/>
    <property type="project" value="UniProtKB-UniRule"/>
</dbReference>
<comment type="subcellular location">
    <subcellularLocation>
        <location evidence="1">Secreted</location>
    </subcellularLocation>
</comment>
<evidence type="ECO:0000256" key="5">
    <source>
        <dbReference type="ARBA" id="ARBA00023157"/>
    </source>
</evidence>
<evidence type="ECO:0000256" key="6">
    <source>
        <dbReference type="ARBA" id="ARBA00029459"/>
    </source>
</evidence>
<feature type="chain" id="PRO_5037196132" description="Pacifastin domain-containing protein" evidence="8">
    <location>
        <begin position="20"/>
        <end position="665"/>
    </location>
</feature>
<evidence type="ECO:0000256" key="3">
    <source>
        <dbReference type="ARBA" id="ARBA00022690"/>
    </source>
</evidence>
<evidence type="ECO:0000256" key="1">
    <source>
        <dbReference type="ARBA" id="ARBA00004613"/>
    </source>
</evidence>
<keyword evidence="4 7" id="KW-0722">Serine protease inhibitor</keyword>
<feature type="domain" description="Pacifastin" evidence="9">
    <location>
        <begin position="550"/>
        <end position="587"/>
    </location>
</feature>
<dbReference type="Proteomes" id="UP000814243">
    <property type="component" value="Unassembled WGS sequence"/>
</dbReference>
<protein>
    <recommendedName>
        <fullName evidence="9">Pacifastin domain-containing protein</fullName>
    </recommendedName>
</protein>
<dbReference type="GO" id="GO:0005576">
    <property type="term" value="C:extracellular region"/>
    <property type="evidence" value="ECO:0007669"/>
    <property type="project" value="UniProtKB-SubCell"/>
</dbReference>
<evidence type="ECO:0000256" key="2">
    <source>
        <dbReference type="ARBA" id="ARBA00022525"/>
    </source>
</evidence>
<comment type="caution">
    <text evidence="10">The sequence shown here is derived from an EMBL/GenBank/DDBJ whole genome shotgun (WGS) entry which is preliminary data.</text>
</comment>
<dbReference type="InterPro" id="IPR008037">
    <property type="entry name" value="Pacifastin_dom"/>
</dbReference>
<name>A0A922MFK9_SPOEX</name>
<proteinExistence type="inferred from homology"/>
<evidence type="ECO:0000259" key="9">
    <source>
        <dbReference type="PROSITE" id="PS51446"/>
    </source>
</evidence>
<gene>
    <name evidence="10" type="ORF">HF086_003262</name>
</gene>
<keyword evidence="5 7" id="KW-1015">Disulfide bond</keyword>
<keyword evidence="3 7" id="KW-0646">Protease inhibitor</keyword>
<comment type="similarity">
    <text evidence="6 7">Belongs to the protease inhibitor I19 family.</text>
</comment>
<keyword evidence="2" id="KW-0964">Secreted</keyword>
<feature type="signal peptide" evidence="8">
    <location>
        <begin position="1"/>
        <end position="19"/>
    </location>
</feature>
<sequence>MLMAVILVTLLQSTLFGEAIFRTCVPNTQFLMNGRLCYCNSMGRWSEGSCQMIGRRQTCQPGQIIWEECSQCICQENGKLLCTNTECSEDTTKKNKSNLEEGAELWCTPFRSYYINCSLCVCPASGKMSEARCATDSSCSLNGPILSLDMIKQNICIPKVMYLFSCLHCLCSDEGLFIQSKCVETCHKLPKSARTCIPRTFYRVNCNVYRCPENGIPDETTRSKSICNKKINPLTSLVSLRNITMPCTPNVYTKPKCIYCECNSQGVMNESNCLEQECLKIQDFKYDSVKSSCSPGEMVPTCMECFCLQNGFTTEKYCTRVCSLQNKLIMLERVLKETINSVDRNTIKEVISSDTCEPNSLILDQGRYCLCPENGNANLKLCTSVTDNSVGPKKSQRIMLDKASVIDYNVSCEPNTFVEFGCNTCYCTKDGKINAKWCTFDDCEAKNTIQESHKKNGALLKAELMPTCTAGSITKVDCNFCICGASGLEKNRSCTNNTCSDKYKSIGNEFACEPSAYYTVDCNICFCGTDGIKNVNKCTKNQCETNFLRSDSCSPGSLFSVDCNICVCPPNGNKKDKVCTNRTCAESDTPWKKIFKLSQTLASNHVMEGSTKNLELCFPGEEFESDCKMCVCPDMGLRQYATCTPTSCDKSKIVSTVSNDRDDFF</sequence>
<keyword evidence="8" id="KW-0732">Signal</keyword>
<accession>A0A922MFK9</accession>
<dbReference type="InterPro" id="IPR036201">
    <property type="entry name" value="Pacifastin_dom_sf"/>
</dbReference>
<dbReference type="AlphaFoldDB" id="A0A922MFK9"/>
<evidence type="ECO:0000256" key="7">
    <source>
        <dbReference type="PROSITE-ProRule" id="PRU00776"/>
    </source>
</evidence>
<dbReference type="SUPFAM" id="SSF57283">
    <property type="entry name" value="PMP inhibitors"/>
    <property type="match status" value="2"/>
</dbReference>
<dbReference type="EMBL" id="JACEFF010000509">
    <property type="protein sequence ID" value="KAH9636295.1"/>
    <property type="molecule type" value="Genomic_DNA"/>
</dbReference>
<comment type="caution">
    <text evidence="7">Lacks conserved residue(s) required for the propagation of feature annotation.</text>
</comment>
<feature type="disulfide bond" evidence="7">
    <location>
        <begin position="553"/>
        <end position="568"/>
    </location>
</feature>
<dbReference type="PROSITE" id="PS51446">
    <property type="entry name" value="PACIFASTIN"/>
    <property type="match status" value="1"/>
</dbReference>
<evidence type="ECO:0000313" key="10">
    <source>
        <dbReference type="EMBL" id="KAH9636295.1"/>
    </source>
</evidence>
<evidence type="ECO:0000313" key="11">
    <source>
        <dbReference type="Proteomes" id="UP000814243"/>
    </source>
</evidence>
<evidence type="ECO:0000256" key="8">
    <source>
        <dbReference type="SAM" id="SignalP"/>
    </source>
</evidence>
<reference evidence="10" key="1">
    <citation type="journal article" date="2021" name="G3 (Bethesda)">
        <title>Genome and transcriptome analysis of the beet armyworm Spodoptera exigua reveals targets for pest control. .</title>
        <authorList>
            <person name="Simon S."/>
            <person name="Breeschoten T."/>
            <person name="Jansen H.J."/>
            <person name="Dirks R.P."/>
            <person name="Schranz M.E."/>
            <person name="Ros V.I.D."/>
        </authorList>
    </citation>
    <scope>NUCLEOTIDE SEQUENCE</scope>
    <source>
        <strain evidence="10">TB_SE_WUR_2020</strain>
    </source>
</reference>